<sequence length="430" mass="49268">MIHIAKSPNLDFLFNHGHSEPPPLPLLFDSAGNFCWELNSYLTKFGGGANSYGARPSCKTVFSHAETINVFQKFLEHKKKTLLEVDDESLYDFVTYLQSANRANSTTIKRTVRRVLSLLEHTQSENSFHPLMTCDPSANSYQINAIEHHYRRNRQRSLRLLSHLCIEDFQDTPVEPISFIRNVELNAWHEAIFEYSHNQFIIDRWYVFSTLLEFTGSRLEEVINIPASSIIKAYEDNDLVKGIPVLKGKYKGFFREVLIPRTELQEIYKFIITTREAHPICKIHDKILINERTGRPLARKTFNSYYRKVIESSKHADLLKGTSHHNFRHRYFTILVARNISKLSKISRTNILDVALSAAQKDSFHASRDTLSTYVHLTQDPEIQSILKSHEIEARNASSKLTSIAEIAGALGKDMPPEAALAAIIKIIED</sequence>
<evidence type="ECO:0000313" key="3">
    <source>
        <dbReference type="Proteomes" id="UP000813068"/>
    </source>
</evidence>
<organism evidence="2 3">
    <name type="scientific">Geopseudomonas aromaticivorans</name>
    <dbReference type="NCBI Taxonomy" id="2849492"/>
    <lineage>
        <taxon>Bacteria</taxon>
        <taxon>Pseudomonadati</taxon>
        <taxon>Pseudomonadota</taxon>
        <taxon>Gammaproteobacteria</taxon>
        <taxon>Pseudomonadales</taxon>
        <taxon>Pseudomonadaceae</taxon>
        <taxon>Geopseudomonas</taxon>
    </lineage>
</organism>
<accession>A0ABS6MS04</accession>
<dbReference type="RefSeq" id="WP_217679472.1">
    <property type="nucleotide sequence ID" value="NZ_JAHRGL010000001.1"/>
</dbReference>
<proteinExistence type="predicted"/>
<gene>
    <name evidence="2" type="ORF">KRX52_02040</name>
</gene>
<reference evidence="2 3" key="1">
    <citation type="submission" date="2021-06" db="EMBL/GenBank/DDBJ databases">
        <title>Differences between aerobic and microaerobic xylene degrading microbial communities.</title>
        <authorList>
            <person name="Banerjee S."/>
            <person name="Tancsics A."/>
        </authorList>
    </citation>
    <scope>NUCLEOTIDE SEQUENCE [LARGE SCALE GENOMIC DNA]</scope>
    <source>
        <strain evidence="2 3">MAP12</strain>
    </source>
</reference>
<evidence type="ECO:0000259" key="1">
    <source>
        <dbReference type="Pfam" id="PF02899"/>
    </source>
</evidence>
<feature type="domain" description="Integrase SAM-like N-terminal" evidence="1">
    <location>
        <begin position="57"/>
        <end position="111"/>
    </location>
</feature>
<dbReference type="InterPro" id="IPR004107">
    <property type="entry name" value="Integrase_SAM-like_N"/>
</dbReference>
<name>A0ABS6MS04_9GAMM</name>
<dbReference type="Proteomes" id="UP000813068">
    <property type="component" value="Unassembled WGS sequence"/>
</dbReference>
<protein>
    <recommendedName>
        <fullName evidence="1">Integrase SAM-like N-terminal domain-containing protein</fullName>
    </recommendedName>
</protein>
<keyword evidence="3" id="KW-1185">Reference proteome</keyword>
<dbReference type="EMBL" id="JAHRGL010000001">
    <property type="protein sequence ID" value="MBV2131574.1"/>
    <property type="molecule type" value="Genomic_DNA"/>
</dbReference>
<comment type="caution">
    <text evidence="2">The sequence shown here is derived from an EMBL/GenBank/DDBJ whole genome shotgun (WGS) entry which is preliminary data.</text>
</comment>
<evidence type="ECO:0000313" key="2">
    <source>
        <dbReference type="EMBL" id="MBV2131574.1"/>
    </source>
</evidence>
<dbReference type="Pfam" id="PF02899">
    <property type="entry name" value="Phage_int_SAM_1"/>
    <property type="match status" value="1"/>
</dbReference>